<dbReference type="Pfam" id="PF00079">
    <property type="entry name" value="Serpin"/>
    <property type="match status" value="1"/>
</dbReference>
<protein>
    <submittedName>
        <fullName evidence="5">Serpin B6</fullName>
    </submittedName>
</protein>
<dbReference type="InterPro" id="IPR036186">
    <property type="entry name" value="Serpin_sf"/>
</dbReference>
<dbReference type="RefSeq" id="XP_065649458.1">
    <property type="nucleotide sequence ID" value="XM_065793386.1"/>
</dbReference>
<gene>
    <name evidence="5" type="primary">LOC100204936</name>
</gene>
<name>A0ABM4BK73_HYDVU</name>
<dbReference type="InterPro" id="IPR023796">
    <property type="entry name" value="Serpin_dom"/>
</dbReference>
<dbReference type="PANTHER" id="PTHR11461">
    <property type="entry name" value="SERINE PROTEASE INHIBITOR, SERPIN"/>
    <property type="match status" value="1"/>
</dbReference>
<evidence type="ECO:0000256" key="2">
    <source>
        <dbReference type="RuleBase" id="RU000411"/>
    </source>
</evidence>
<dbReference type="Proteomes" id="UP001652625">
    <property type="component" value="Chromosome 03"/>
</dbReference>
<dbReference type="InterPro" id="IPR042185">
    <property type="entry name" value="Serpin_sf_2"/>
</dbReference>
<dbReference type="SUPFAM" id="SSF56574">
    <property type="entry name" value="Serpins"/>
    <property type="match status" value="1"/>
</dbReference>
<accession>A0ABM4BK73</accession>
<evidence type="ECO:0000313" key="4">
    <source>
        <dbReference type="Proteomes" id="UP001652625"/>
    </source>
</evidence>
<keyword evidence="4" id="KW-1185">Reference proteome</keyword>
<dbReference type="GeneID" id="100204936"/>
<dbReference type="CDD" id="cd19590">
    <property type="entry name" value="serpin_thermopin-like"/>
    <property type="match status" value="1"/>
</dbReference>
<dbReference type="Gene3D" id="3.30.497.10">
    <property type="entry name" value="Antithrombin, subunit I, domain 2"/>
    <property type="match status" value="1"/>
</dbReference>
<evidence type="ECO:0000256" key="1">
    <source>
        <dbReference type="ARBA" id="ARBA00009500"/>
    </source>
</evidence>
<organism evidence="4 5">
    <name type="scientific">Hydra vulgaris</name>
    <name type="common">Hydra</name>
    <name type="synonym">Hydra attenuata</name>
    <dbReference type="NCBI Taxonomy" id="6087"/>
    <lineage>
        <taxon>Eukaryota</taxon>
        <taxon>Metazoa</taxon>
        <taxon>Cnidaria</taxon>
        <taxon>Hydrozoa</taxon>
        <taxon>Hydroidolina</taxon>
        <taxon>Anthoathecata</taxon>
        <taxon>Aplanulata</taxon>
        <taxon>Hydridae</taxon>
        <taxon>Hydra</taxon>
    </lineage>
</organism>
<dbReference type="PANTHER" id="PTHR11461:SF211">
    <property type="entry name" value="GH10112P-RELATED"/>
    <property type="match status" value="1"/>
</dbReference>
<dbReference type="Gene3D" id="2.30.39.10">
    <property type="entry name" value="Alpha-1-antitrypsin, domain 1"/>
    <property type="match status" value="1"/>
</dbReference>
<dbReference type="SMART" id="SM00093">
    <property type="entry name" value="SERPIN"/>
    <property type="match status" value="1"/>
</dbReference>
<dbReference type="PROSITE" id="PS00284">
    <property type="entry name" value="SERPIN"/>
    <property type="match status" value="1"/>
</dbReference>
<dbReference type="InterPro" id="IPR023795">
    <property type="entry name" value="Serpin_CS"/>
</dbReference>
<reference evidence="5" key="1">
    <citation type="submission" date="2025-08" db="UniProtKB">
        <authorList>
            <consortium name="RefSeq"/>
        </authorList>
    </citation>
    <scope>IDENTIFICATION</scope>
</reference>
<sequence>MTHVSINQFSWELYDQIVKGVKDTDNLFFSPFSIYAALSIVYCGSRKNTADQMKLVMKCVGDPESVDVHSDFKKIFERIASIHDNGVIVDVGNRIWVNNNFTIENDFCKILGTFYDAEIKNVDFIGNPQLAVDIINQWVDMKTHGKINNVITNQDISVNTRMVVTNAIYFNALWKHAFKNQNTTLTTFYISKKSSVNVPMMYQQNNYKLCYDEEFDSQILTLPYKGNSLEMMIILPKEIDGLHALEEKLLPSKMFLSKLEMWRTSREEKIDVYIPKFKFSTSSNMKSCLMALGITDLFSESVSNLSGISSSNDLFVSNIFHKAFIDVGEEGTEAAAVTAVLIATRCLRITPTFKADHPFLFLIYDASLQLILFSGRFCNP</sequence>
<evidence type="ECO:0000259" key="3">
    <source>
        <dbReference type="SMART" id="SM00093"/>
    </source>
</evidence>
<dbReference type="InterPro" id="IPR042178">
    <property type="entry name" value="Serpin_sf_1"/>
</dbReference>
<feature type="domain" description="Serpin" evidence="3">
    <location>
        <begin position="11"/>
        <end position="380"/>
    </location>
</feature>
<evidence type="ECO:0000313" key="5">
    <source>
        <dbReference type="RefSeq" id="XP_065649458.1"/>
    </source>
</evidence>
<dbReference type="InterPro" id="IPR000215">
    <property type="entry name" value="Serpin_fam"/>
</dbReference>
<comment type="similarity">
    <text evidence="1 2">Belongs to the serpin family.</text>
</comment>
<proteinExistence type="inferred from homology"/>